<organism evidence="4 5">
    <name type="scientific">candidate division MSBL1 archaeon SCGC-AAA259I09</name>
    <dbReference type="NCBI Taxonomy" id="1698267"/>
    <lineage>
        <taxon>Archaea</taxon>
        <taxon>Methanobacteriati</taxon>
        <taxon>Methanobacteriota</taxon>
        <taxon>candidate division MSBL1</taxon>
    </lineage>
</organism>
<feature type="binding site" evidence="1">
    <location>
        <position position="208"/>
    </location>
    <ligand>
        <name>Mg(2+)</name>
        <dbReference type="ChEBI" id="CHEBI:18420"/>
        <label>5</label>
    </ligand>
</feature>
<dbReference type="Pfam" id="PF02769">
    <property type="entry name" value="AIRS_C"/>
    <property type="match status" value="1"/>
</dbReference>
<feature type="binding site" evidence="1">
    <location>
        <position position="140"/>
    </location>
    <ligand>
        <name>ATP</name>
        <dbReference type="ChEBI" id="CHEBI:30616"/>
    </ligand>
</feature>
<feature type="domain" description="PurM-like C-terminal" evidence="3">
    <location>
        <begin position="144"/>
        <end position="299"/>
    </location>
</feature>
<gene>
    <name evidence="1" type="primary">thiL</name>
    <name evidence="4" type="ORF">AKJ37_00080</name>
</gene>
<dbReference type="GO" id="GO:0005524">
    <property type="term" value="F:ATP binding"/>
    <property type="evidence" value="ECO:0007669"/>
    <property type="project" value="UniProtKB-UniRule"/>
</dbReference>
<dbReference type="PANTHER" id="PTHR30270">
    <property type="entry name" value="THIAMINE-MONOPHOSPHATE KINASE"/>
    <property type="match status" value="1"/>
</dbReference>
<feature type="binding site" evidence="1">
    <location>
        <position position="207"/>
    </location>
    <ligand>
        <name>ATP</name>
        <dbReference type="ChEBI" id="CHEBI:30616"/>
    </ligand>
</feature>
<keyword evidence="5" id="KW-1185">Reference proteome</keyword>
<dbReference type="GO" id="GO:0009229">
    <property type="term" value="P:thiamine diphosphate biosynthetic process"/>
    <property type="evidence" value="ECO:0007669"/>
    <property type="project" value="UniProtKB-UniRule"/>
</dbReference>
<keyword evidence="1" id="KW-0547">Nucleotide-binding</keyword>
<dbReference type="EC" id="2.7.4.16" evidence="1"/>
<evidence type="ECO:0000259" key="2">
    <source>
        <dbReference type="Pfam" id="PF00586"/>
    </source>
</evidence>
<feature type="binding site" evidence="1">
    <location>
        <position position="205"/>
    </location>
    <ligand>
        <name>Mg(2+)</name>
        <dbReference type="ChEBI" id="CHEBI:18420"/>
        <label>3</label>
    </ligand>
</feature>
<dbReference type="HAMAP" id="MF_02128">
    <property type="entry name" value="TMP_kinase"/>
    <property type="match status" value="1"/>
</dbReference>
<feature type="binding site" evidence="1">
    <location>
        <position position="46"/>
    </location>
    <ligand>
        <name>substrate</name>
    </ligand>
</feature>
<dbReference type="PANTHER" id="PTHR30270:SF3">
    <property type="entry name" value="THIAMINE-MONOPHOSPHATE KINASE"/>
    <property type="match status" value="1"/>
</dbReference>
<comment type="caution">
    <text evidence="4">The sequence shown here is derived from an EMBL/GenBank/DDBJ whole genome shotgun (WGS) entry which is preliminary data.</text>
</comment>
<dbReference type="InterPro" id="IPR010918">
    <property type="entry name" value="PurM-like_C_dom"/>
</dbReference>
<keyword evidence="1" id="KW-0479">Metal-binding</keyword>
<keyword evidence="1" id="KW-0418">Kinase</keyword>
<dbReference type="InterPro" id="IPR016188">
    <property type="entry name" value="PurM-like_N"/>
</dbReference>
<reference evidence="4 5" key="1">
    <citation type="journal article" date="2016" name="Sci. Rep.">
        <title>Metabolic traits of an uncultured archaeal lineage -MSBL1- from brine pools of the Red Sea.</title>
        <authorList>
            <person name="Mwirichia R."/>
            <person name="Alam I."/>
            <person name="Rashid M."/>
            <person name="Vinu M."/>
            <person name="Ba-Alawi W."/>
            <person name="Anthony Kamau A."/>
            <person name="Kamanda Ngugi D."/>
            <person name="Goker M."/>
            <person name="Klenk H.P."/>
            <person name="Bajic V."/>
            <person name="Stingl U."/>
        </authorList>
    </citation>
    <scope>NUCLEOTIDE SEQUENCE [LARGE SCALE GENOMIC DNA]</scope>
    <source>
        <strain evidence="4">SCGC-AAA259I09</strain>
    </source>
</reference>
<feature type="binding site" evidence="1">
    <location>
        <position position="67"/>
    </location>
    <ligand>
        <name>Mg(2+)</name>
        <dbReference type="ChEBI" id="CHEBI:18420"/>
        <label>4</label>
    </ligand>
</feature>
<dbReference type="AlphaFoldDB" id="A0A133UW50"/>
<evidence type="ECO:0000313" key="5">
    <source>
        <dbReference type="Proteomes" id="UP000070463"/>
    </source>
</evidence>
<dbReference type="EMBL" id="LHXR01000001">
    <property type="protein sequence ID" value="KXA98424.1"/>
    <property type="molecule type" value="Genomic_DNA"/>
</dbReference>
<protein>
    <recommendedName>
        <fullName evidence="1">Thiamine-monophosphate kinase</fullName>
        <shortName evidence="1">TMP kinase</shortName>
        <shortName evidence="1">Thiamine-phosphate kinase</shortName>
        <ecNumber evidence="1">2.7.4.16</ecNumber>
    </recommendedName>
</protein>
<dbReference type="InterPro" id="IPR036676">
    <property type="entry name" value="PurM-like_C_sf"/>
</dbReference>
<feature type="binding site" evidence="1">
    <location>
        <position position="67"/>
    </location>
    <ligand>
        <name>Mg(2+)</name>
        <dbReference type="ChEBI" id="CHEBI:18420"/>
        <label>3</label>
    </ligand>
</feature>
<comment type="function">
    <text evidence="1">Catalyzes the ATP-dependent phosphorylation of thiamine-monophosphate (TMP) to form thiamine-pyrophosphate (TPP), the active form of vitamin B1.</text>
</comment>
<feature type="binding site" evidence="1">
    <location>
        <position position="313"/>
    </location>
    <ligand>
        <name>substrate</name>
    </ligand>
</feature>
<comment type="catalytic activity">
    <reaction evidence="1">
        <text>thiamine phosphate + ATP = thiamine diphosphate + ADP</text>
        <dbReference type="Rhea" id="RHEA:15913"/>
        <dbReference type="ChEBI" id="CHEBI:30616"/>
        <dbReference type="ChEBI" id="CHEBI:37575"/>
        <dbReference type="ChEBI" id="CHEBI:58937"/>
        <dbReference type="ChEBI" id="CHEBI:456216"/>
        <dbReference type="EC" id="2.7.4.16"/>
    </reaction>
</comment>
<feature type="binding site" evidence="1">
    <location>
        <begin position="114"/>
        <end position="115"/>
    </location>
    <ligand>
        <name>ATP</name>
        <dbReference type="ChEBI" id="CHEBI:30616"/>
    </ligand>
</feature>
<dbReference type="SUPFAM" id="SSF55326">
    <property type="entry name" value="PurM N-terminal domain-like"/>
    <property type="match status" value="1"/>
</dbReference>
<proteinExistence type="inferred from homology"/>
<feature type="binding site" evidence="1">
    <location>
        <position position="38"/>
    </location>
    <ligand>
        <name>Mg(2+)</name>
        <dbReference type="ChEBI" id="CHEBI:18420"/>
        <label>1</label>
    </ligand>
</feature>
<sequence length="318" mass="34481">MIDLAREICEKNPEVFIGIGDDAAVVKLGEKDFLAVTTDMLIEDIHFTSKNPPGKLGKKVVVINLSDIAAMGANPMGLVYSLGIPKSKDVEYVSELLKGMNSAAQKYGTSIVGGDLNEGKEIIISGTAFGRSEEDELLLRSGAKPGDIIGITGELGNAAAAVKALTKGIPLEDKGQLEESFLEPTARVKEGRLLSKSGKVTSAIDISDGLATTLWQISRASEVGIVVDFEKIPISEATEAFAKEEDVNLDDLVLFGGEDFELLFTVDSEAWEDLKDSFRKLDTKISKIGKIQSEKGVYLHRGENLEKFPDRGYEHFRK</sequence>
<evidence type="ECO:0000259" key="3">
    <source>
        <dbReference type="Pfam" id="PF02769"/>
    </source>
</evidence>
<dbReference type="CDD" id="cd02194">
    <property type="entry name" value="ThiL"/>
    <property type="match status" value="1"/>
</dbReference>
<dbReference type="GO" id="GO:0000287">
    <property type="term" value="F:magnesium ion binding"/>
    <property type="evidence" value="ECO:0007669"/>
    <property type="project" value="UniProtKB-UniRule"/>
</dbReference>
<dbReference type="GO" id="GO:0009228">
    <property type="term" value="P:thiamine biosynthetic process"/>
    <property type="evidence" value="ECO:0007669"/>
    <property type="project" value="UniProtKB-KW"/>
</dbReference>
<dbReference type="InterPro" id="IPR036921">
    <property type="entry name" value="PurM-like_N_sf"/>
</dbReference>
<comment type="caution">
    <text evidence="1">Lacks conserved residue(s) required for the propagation of feature annotation.</text>
</comment>
<feature type="binding site" evidence="1">
    <location>
        <position position="115"/>
    </location>
    <ligand>
        <name>Mg(2+)</name>
        <dbReference type="ChEBI" id="CHEBI:18420"/>
        <label>1</label>
    </ligand>
</feature>
<keyword evidence="1" id="KW-0460">Magnesium</keyword>
<dbReference type="Pfam" id="PF00586">
    <property type="entry name" value="AIRS"/>
    <property type="match status" value="1"/>
</dbReference>
<dbReference type="SUPFAM" id="SSF56042">
    <property type="entry name" value="PurM C-terminal domain-like"/>
    <property type="match status" value="1"/>
</dbReference>
<dbReference type="PIRSF" id="PIRSF005303">
    <property type="entry name" value="Thiam_monoph_kin"/>
    <property type="match status" value="1"/>
</dbReference>
<name>A0A133UW50_9EURY</name>
<dbReference type="GO" id="GO:0009030">
    <property type="term" value="F:thiamine-phosphate kinase activity"/>
    <property type="evidence" value="ECO:0007669"/>
    <property type="project" value="UniProtKB-UniRule"/>
</dbReference>
<feature type="binding site" evidence="1">
    <location>
        <position position="22"/>
    </location>
    <ligand>
        <name>Mg(2+)</name>
        <dbReference type="ChEBI" id="CHEBI:18420"/>
        <label>4</label>
    </ligand>
</feature>
<dbReference type="Gene3D" id="3.30.1330.10">
    <property type="entry name" value="PurM-like, N-terminal domain"/>
    <property type="match status" value="1"/>
</dbReference>
<dbReference type="Proteomes" id="UP000070463">
    <property type="component" value="Unassembled WGS sequence"/>
</dbReference>
<comment type="similarity">
    <text evidence="1">Belongs to the thiamine-monophosphate kinase family.</text>
</comment>
<dbReference type="PATRIC" id="fig|1698267.3.peg.23"/>
<feature type="binding site" evidence="1">
    <location>
        <position position="39"/>
    </location>
    <ligand>
        <name>Mg(2+)</name>
        <dbReference type="ChEBI" id="CHEBI:18420"/>
        <label>1</label>
    </ligand>
</feature>
<keyword evidence="1" id="KW-0808">Transferase</keyword>
<accession>A0A133UW50</accession>
<feature type="binding site" evidence="1">
    <location>
        <position position="39"/>
    </location>
    <ligand>
        <name>Mg(2+)</name>
        <dbReference type="ChEBI" id="CHEBI:18420"/>
        <label>2</label>
    </ligand>
</feature>
<keyword evidence="1" id="KW-0784">Thiamine biosynthesis</keyword>
<comment type="miscellaneous">
    <text evidence="1">Reaction mechanism of ThiL seems to utilize a direct, inline transfer of the gamma-phosphate of ATP to TMP rather than a phosphorylated enzyme intermediate.</text>
</comment>
<feature type="binding site" evidence="1">
    <location>
        <position position="67"/>
    </location>
    <ligand>
        <name>Mg(2+)</name>
        <dbReference type="ChEBI" id="CHEBI:18420"/>
        <label>2</label>
    </ligand>
</feature>
<keyword evidence="1" id="KW-0067">ATP-binding</keyword>
<dbReference type="InterPro" id="IPR006283">
    <property type="entry name" value="ThiL-like"/>
</dbReference>
<feature type="domain" description="PurM-like N-terminal" evidence="2">
    <location>
        <begin position="20"/>
        <end position="131"/>
    </location>
</feature>
<evidence type="ECO:0000256" key="1">
    <source>
        <dbReference type="HAMAP-Rule" id="MF_02128"/>
    </source>
</evidence>
<dbReference type="Gene3D" id="3.90.650.10">
    <property type="entry name" value="PurM-like C-terminal domain"/>
    <property type="match status" value="1"/>
</dbReference>
<dbReference type="UniPathway" id="UPA00060">
    <property type="reaction ID" value="UER00142"/>
</dbReference>
<evidence type="ECO:0000313" key="4">
    <source>
        <dbReference type="EMBL" id="KXA98424.1"/>
    </source>
</evidence>
<feature type="binding site" evidence="1">
    <location>
        <position position="37"/>
    </location>
    <ligand>
        <name>Mg(2+)</name>
        <dbReference type="ChEBI" id="CHEBI:18420"/>
        <label>4</label>
    </ligand>
</feature>
<feature type="binding site" evidence="1">
    <location>
        <position position="22"/>
    </location>
    <ligand>
        <name>Mg(2+)</name>
        <dbReference type="ChEBI" id="CHEBI:18420"/>
        <label>3</label>
    </ligand>
</feature>
<dbReference type="NCBIfam" id="TIGR01379">
    <property type="entry name" value="thiL"/>
    <property type="match status" value="1"/>
</dbReference>
<comment type="pathway">
    <text evidence="1">Cofactor biosynthesis; thiamine diphosphate biosynthesis; thiamine diphosphate from thiamine phosphate: step 1/1.</text>
</comment>
<feature type="binding site" evidence="1">
    <location>
        <position position="258"/>
    </location>
    <ligand>
        <name>substrate</name>
    </ligand>
</feature>